<evidence type="ECO:0000313" key="2">
    <source>
        <dbReference type="RefSeq" id="XP_013416145.1"/>
    </source>
</evidence>
<proteinExistence type="predicted"/>
<reference evidence="2" key="1">
    <citation type="submission" date="2025-08" db="UniProtKB">
        <authorList>
            <consortium name="RefSeq"/>
        </authorList>
    </citation>
    <scope>IDENTIFICATION</scope>
    <source>
        <tissue evidence="2">Gonads</tissue>
    </source>
</reference>
<dbReference type="GeneID" id="106177795"/>
<dbReference type="KEGG" id="lak:106177795"/>
<dbReference type="InParanoid" id="A0A1S3K0H5"/>
<organism evidence="1 2">
    <name type="scientific">Lingula anatina</name>
    <name type="common">Brachiopod</name>
    <name type="synonym">Lingula unguis</name>
    <dbReference type="NCBI Taxonomy" id="7574"/>
    <lineage>
        <taxon>Eukaryota</taxon>
        <taxon>Metazoa</taxon>
        <taxon>Spiralia</taxon>
        <taxon>Lophotrochozoa</taxon>
        <taxon>Brachiopoda</taxon>
        <taxon>Linguliformea</taxon>
        <taxon>Lingulata</taxon>
        <taxon>Lingulida</taxon>
        <taxon>Linguloidea</taxon>
        <taxon>Lingulidae</taxon>
        <taxon>Lingula</taxon>
    </lineage>
</organism>
<sequence length="349" mass="38994">MLLWLTQEVNHSIPGSNENLWDGLVTFMGSIIFAKKLPKCSLLKTELWFIILTENSMGDIILIARVQYVLNLDGISQSSFLQFNLQRFQLEIFEGSSPLLSRRLLYADQTNDSLPSDVPINSSSVTIRLYSRAWNWDTHGLQSLVFGIKISSDTSTGSIGNFVIEENTFFNNGLGGVNITTFGQSNWDININKNIFHRNGLSTSNRAEHSKAAFRLNIANTNATLANNYMEGIHGGSHATTHSVFQNNKLNIWSNQILYTTQIENILVAEIEDGPHTQQCSIDGNVIQHGQGDRYSDVLHLEGVSGTVTNNYIYNNTGLHVMWWTTPANRNTSEVTTDNIIHVLLACRG</sequence>
<dbReference type="Proteomes" id="UP000085678">
    <property type="component" value="Unplaced"/>
</dbReference>
<keyword evidence="1" id="KW-1185">Reference proteome</keyword>
<dbReference type="RefSeq" id="XP_013416145.1">
    <property type="nucleotide sequence ID" value="XM_013560691.2"/>
</dbReference>
<accession>A0A1S3K0H5</accession>
<dbReference type="AlphaFoldDB" id="A0A1S3K0H5"/>
<evidence type="ECO:0000313" key="1">
    <source>
        <dbReference type="Proteomes" id="UP000085678"/>
    </source>
</evidence>
<gene>
    <name evidence="2" type="primary">LOC106177795</name>
</gene>
<name>A0A1S3K0H5_LINAN</name>
<protein>
    <submittedName>
        <fullName evidence="2">Uncharacterized protein LOC106177795 isoform X1</fullName>
    </submittedName>
</protein>